<reference evidence="9 10" key="1">
    <citation type="submission" date="2017-11" db="EMBL/GenBank/DDBJ databases">
        <title>Infants hospitalized years apart are colonized by the same room-sourced microbial strains.</title>
        <authorList>
            <person name="Brooks B."/>
            <person name="Olm M.R."/>
            <person name="Firek B.A."/>
            <person name="Baker R."/>
            <person name="Thomas B.C."/>
            <person name="Morowitz M.J."/>
            <person name="Banfield J.F."/>
        </authorList>
    </citation>
    <scope>NUCLEOTIDE SEQUENCE [LARGE SCALE GENOMIC DNA]</scope>
    <source>
        <strain evidence="9">S2_009_000_R2_76</strain>
    </source>
</reference>
<dbReference type="PANTHER" id="PTHR43811:SF19">
    <property type="entry name" value="39 KDA FK506-BINDING NUCLEAR PROTEIN"/>
    <property type="match status" value="1"/>
</dbReference>
<evidence type="ECO:0000256" key="7">
    <source>
        <dbReference type="RuleBase" id="RU003915"/>
    </source>
</evidence>
<dbReference type="AlphaFoldDB" id="A0A2W5GBU5"/>
<protein>
    <recommendedName>
        <fullName evidence="7">Peptidyl-prolyl cis-trans isomerase</fullName>
        <ecNumber evidence="7">5.2.1.8</ecNumber>
    </recommendedName>
</protein>
<comment type="catalytic activity">
    <reaction evidence="1 6 7">
        <text>[protein]-peptidylproline (omega=180) = [protein]-peptidylproline (omega=0)</text>
        <dbReference type="Rhea" id="RHEA:16237"/>
        <dbReference type="Rhea" id="RHEA-COMP:10747"/>
        <dbReference type="Rhea" id="RHEA-COMP:10748"/>
        <dbReference type="ChEBI" id="CHEBI:83833"/>
        <dbReference type="ChEBI" id="CHEBI:83834"/>
        <dbReference type="EC" id="5.2.1.8"/>
    </reaction>
</comment>
<dbReference type="Proteomes" id="UP000249645">
    <property type="component" value="Unassembled WGS sequence"/>
</dbReference>
<dbReference type="GO" id="GO:0006457">
    <property type="term" value="P:protein folding"/>
    <property type="evidence" value="ECO:0007669"/>
    <property type="project" value="InterPro"/>
</dbReference>
<feature type="domain" description="PPIase FKBP-type" evidence="8">
    <location>
        <begin position="58"/>
        <end position="144"/>
    </location>
</feature>
<dbReference type="Gene3D" id="3.10.50.40">
    <property type="match status" value="1"/>
</dbReference>
<dbReference type="PANTHER" id="PTHR43811">
    <property type="entry name" value="FKBP-TYPE PEPTIDYL-PROLYL CIS-TRANS ISOMERASE FKPA"/>
    <property type="match status" value="1"/>
</dbReference>
<evidence type="ECO:0000256" key="6">
    <source>
        <dbReference type="PROSITE-ProRule" id="PRU00277"/>
    </source>
</evidence>
<gene>
    <name evidence="9" type="ORF">DI598_16230</name>
</gene>
<dbReference type="SUPFAM" id="SSF54534">
    <property type="entry name" value="FKBP-like"/>
    <property type="match status" value="1"/>
</dbReference>
<dbReference type="Pfam" id="PF00254">
    <property type="entry name" value="FKBP_C"/>
    <property type="match status" value="1"/>
</dbReference>
<keyword evidence="3" id="KW-0732">Signal</keyword>
<evidence type="ECO:0000256" key="4">
    <source>
        <dbReference type="ARBA" id="ARBA00023110"/>
    </source>
</evidence>
<dbReference type="Pfam" id="PF01346">
    <property type="entry name" value="FKBP_N"/>
    <property type="match status" value="1"/>
</dbReference>
<evidence type="ECO:0000313" key="10">
    <source>
        <dbReference type="Proteomes" id="UP000249645"/>
    </source>
</evidence>
<accession>A0A2W5GBU5</accession>
<evidence type="ECO:0000259" key="8">
    <source>
        <dbReference type="PROSITE" id="PS50059"/>
    </source>
</evidence>
<evidence type="ECO:0000256" key="1">
    <source>
        <dbReference type="ARBA" id="ARBA00000971"/>
    </source>
</evidence>
<dbReference type="PROSITE" id="PS50059">
    <property type="entry name" value="FKBP_PPIASE"/>
    <property type="match status" value="1"/>
</dbReference>
<evidence type="ECO:0000256" key="5">
    <source>
        <dbReference type="ARBA" id="ARBA00023235"/>
    </source>
</evidence>
<dbReference type="InterPro" id="IPR000774">
    <property type="entry name" value="PPIase_FKBP_N"/>
</dbReference>
<evidence type="ECO:0000313" key="9">
    <source>
        <dbReference type="EMBL" id="PZP43026.1"/>
    </source>
</evidence>
<sequence>MGIADRLFAMKNEKAQKNEEAGKAFLEENAKKESVVALPSGLQYEIIAEGNGEKPGATDAVTCHYHGTLIDGTIFDSSVKRGQPATFPLNRVIKGWTEALQLMPVGSKWRLFLPSDLAYGSQQVSAEIGPNSTLIFEVELLDIKK</sequence>
<dbReference type="GO" id="GO:0003755">
    <property type="term" value="F:peptidyl-prolyl cis-trans isomerase activity"/>
    <property type="evidence" value="ECO:0007669"/>
    <property type="project" value="UniProtKB-UniRule"/>
</dbReference>
<dbReference type="EC" id="5.2.1.8" evidence="7"/>
<evidence type="ECO:0000256" key="2">
    <source>
        <dbReference type="ARBA" id="ARBA00006577"/>
    </source>
</evidence>
<proteinExistence type="inferred from homology"/>
<dbReference type="InterPro" id="IPR046357">
    <property type="entry name" value="PPIase_dom_sf"/>
</dbReference>
<dbReference type="FunFam" id="3.10.50.40:FF:000045">
    <property type="entry name" value="Peptidyl-prolyl cis-trans isomerase"/>
    <property type="match status" value="1"/>
</dbReference>
<evidence type="ECO:0000256" key="3">
    <source>
        <dbReference type="ARBA" id="ARBA00022729"/>
    </source>
</evidence>
<keyword evidence="4 6" id="KW-0697">Rotamase</keyword>
<keyword evidence="5 6" id="KW-0413">Isomerase</keyword>
<dbReference type="EMBL" id="QFOI01000395">
    <property type="protein sequence ID" value="PZP43026.1"/>
    <property type="molecule type" value="Genomic_DNA"/>
</dbReference>
<name>A0A2W5GBU5_9SPHI</name>
<comment type="caution">
    <text evidence="9">The sequence shown here is derived from an EMBL/GenBank/DDBJ whole genome shotgun (WGS) entry which is preliminary data.</text>
</comment>
<comment type="similarity">
    <text evidence="2 7">Belongs to the FKBP-type PPIase family.</text>
</comment>
<organism evidence="9 10">
    <name type="scientific">Pseudopedobacter saltans</name>
    <dbReference type="NCBI Taxonomy" id="151895"/>
    <lineage>
        <taxon>Bacteria</taxon>
        <taxon>Pseudomonadati</taxon>
        <taxon>Bacteroidota</taxon>
        <taxon>Sphingobacteriia</taxon>
        <taxon>Sphingobacteriales</taxon>
        <taxon>Sphingobacteriaceae</taxon>
        <taxon>Pseudopedobacter</taxon>
    </lineage>
</organism>
<dbReference type="InterPro" id="IPR001179">
    <property type="entry name" value="PPIase_FKBP_dom"/>
</dbReference>